<evidence type="ECO:0008006" key="4">
    <source>
        <dbReference type="Google" id="ProtNLM"/>
    </source>
</evidence>
<organism evidence="2 3">
    <name type="scientific">Sphingobium chungbukense</name>
    <dbReference type="NCBI Taxonomy" id="56193"/>
    <lineage>
        <taxon>Bacteria</taxon>
        <taxon>Pseudomonadati</taxon>
        <taxon>Pseudomonadota</taxon>
        <taxon>Alphaproteobacteria</taxon>
        <taxon>Sphingomonadales</taxon>
        <taxon>Sphingomonadaceae</taxon>
        <taxon>Sphingobium</taxon>
    </lineage>
</organism>
<sequence>MIYKAFAAITLIAAPIIVLTVQSFVPGQPAASAPMGAAPAASIAPVAAPVQPGPPPPPAVSDAGTASFGQPMPDAGKPFLAPGAGLPAAGLPAASATEAAPGENAEQQVGAPQ</sequence>
<comment type="caution">
    <text evidence="2">The sequence shown here is derived from an EMBL/GenBank/DDBJ whole genome shotgun (WGS) entry which is preliminary data.</text>
</comment>
<dbReference type="Proteomes" id="UP000033874">
    <property type="component" value="Unassembled WGS sequence"/>
</dbReference>
<name>A0A0M3AS16_9SPHN</name>
<dbReference type="EMBL" id="LBIC01000007">
    <property type="protein sequence ID" value="KKW91319.1"/>
    <property type="molecule type" value="Genomic_DNA"/>
</dbReference>
<proteinExistence type="predicted"/>
<feature type="compositionally biased region" description="Low complexity" evidence="1">
    <location>
        <begin position="75"/>
        <end position="102"/>
    </location>
</feature>
<reference evidence="2 3" key="1">
    <citation type="submission" date="2015-04" db="EMBL/GenBank/DDBJ databases">
        <title>Genome sequence of aromatic hydrocarbons-degrading Sphingobium chungbukense DJ77.</title>
        <authorList>
            <person name="Kim Y.-C."/>
            <person name="Chae J.-C."/>
        </authorList>
    </citation>
    <scope>NUCLEOTIDE SEQUENCE [LARGE SCALE GENOMIC DNA]</scope>
    <source>
        <strain evidence="2 3">DJ77</strain>
    </source>
</reference>
<evidence type="ECO:0000256" key="1">
    <source>
        <dbReference type="SAM" id="MobiDB-lite"/>
    </source>
</evidence>
<evidence type="ECO:0000313" key="3">
    <source>
        <dbReference type="Proteomes" id="UP000033874"/>
    </source>
</evidence>
<dbReference type="PATRIC" id="fig|56193.3.peg.3626"/>
<accession>A0A0M3AS16</accession>
<dbReference type="RefSeq" id="WP_046764834.1">
    <property type="nucleotide sequence ID" value="NZ_LBIC01000007.1"/>
</dbReference>
<keyword evidence="3" id="KW-1185">Reference proteome</keyword>
<evidence type="ECO:0000313" key="2">
    <source>
        <dbReference type="EMBL" id="KKW91319.1"/>
    </source>
</evidence>
<gene>
    <name evidence="2" type="ORF">YP76_17320</name>
</gene>
<protein>
    <recommendedName>
        <fullName evidence="4">PPE-repeat protein</fullName>
    </recommendedName>
</protein>
<feature type="region of interest" description="Disordered" evidence="1">
    <location>
        <begin position="46"/>
        <end position="113"/>
    </location>
</feature>
<dbReference type="AlphaFoldDB" id="A0A0M3AS16"/>